<keyword evidence="12" id="KW-0234">DNA repair</keyword>
<dbReference type="SUPFAM" id="SSF55811">
    <property type="entry name" value="Nudix"/>
    <property type="match status" value="1"/>
</dbReference>
<dbReference type="Pfam" id="PF00633">
    <property type="entry name" value="HHH"/>
    <property type="match status" value="1"/>
</dbReference>
<dbReference type="GO" id="GO:0051539">
    <property type="term" value="F:4 iron, 4 sulfur cluster binding"/>
    <property type="evidence" value="ECO:0007669"/>
    <property type="project" value="UniProtKB-KW"/>
</dbReference>
<dbReference type="Proteomes" id="UP000649617">
    <property type="component" value="Unassembled WGS sequence"/>
</dbReference>
<evidence type="ECO:0000256" key="8">
    <source>
        <dbReference type="ARBA" id="ARBA00022763"/>
    </source>
</evidence>
<dbReference type="InterPro" id="IPR004036">
    <property type="entry name" value="Endonuclease-III-like_CS2"/>
</dbReference>
<dbReference type="EMBL" id="CAJNIZ010022223">
    <property type="protein sequence ID" value="CAE7459363.1"/>
    <property type="molecule type" value="Genomic_DNA"/>
</dbReference>
<evidence type="ECO:0000256" key="7">
    <source>
        <dbReference type="ARBA" id="ARBA00022723"/>
    </source>
</evidence>
<dbReference type="GO" id="GO:0006284">
    <property type="term" value="P:base-excision repair"/>
    <property type="evidence" value="ECO:0007669"/>
    <property type="project" value="InterPro"/>
</dbReference>
<dbReference type="InterPro" id="IPR029119">
    <property type="entry name" value="MutY_C"/>
</dbReference>
<evidence type="ECO:0000259" key="15">
    <source>
        <dbReference type="SMART" id="SM00478"/>
    </source>
</evidence>
<reference evidence="16" key="1">
    <citation type="submission" date="2021-02" db="EMBL/GenBank/DDBJ databases">
        <authorList>
            <person name="Dougan E. K."/>
            <person name="Rhodes N."/>
            <person name="Thang M."/>
            <person name="Chan C."/>
        </authorList>
    </citation>
    <scope>NUCLEOTIDE SEQUENCE</scope>
</reference>
<name>A0A812S0L7_SYMPI</name>
<dbReference type="InterPro" id="IPR003265">
    <property type="entry name" value="HhH-GPD_domain"/>
</dbReference>
<dbReference type="Gene3D" id="1.10.340.30">
    <property type="entry name" value="Hypothetical protein, domain 2"/>
    <property type="match status" value="1"/>
</dbReference>
<evidence type="ECO:0000256" key="10">
    <source>
        <dbReference type="ARBA" id="ARBA00023004"/>
    </source>
</evidence>
<dbReference type="EC" id="3.2.2.31" evidence="4"/>
<evidence type="ECO:0000256" key="4">
    <source>
        <dbReference type="ARBA" id="ARBA00012045"/>
    </source>
</evidence>
<accession>A0A812S0L7</accession>
<dbReference type="AlphaFoldDB" id="A0A812S0L7"/>
<dbReference type="GO" id="GO:0046872">
    <property type="term" value="F:metal ion binding"/>
    <property type="evidence" value="ECO:0007669"/>
    <property type="project" value="UniProtKB-KW"/>
</dbReference>
<feature type="domain" description="HhH-GPD" evidence="15">
    <location>
        <begin position="486"/>
        <end position="631"/>
    </location>
</feature>
<dbReference type="PANTHER" id="PTHR42944">
    <property type="entry name" value="ADENINE DNA GLYCOSYLASE"/>
    <property type="match status" value="1"/>
</dbReference>
<dbReference type="CDD" id="cd00056">
    <property type="entry name" value="ENDO3c"/>
    <property type="match status" value="1"/>
</dbReference>
<evidence type="ECO:0000256" key="1">
    <source>
        <dbReference type="ARBA" id="ARBA00000843"/>
    </source>
</evidence>
<comment type="similarity">
    <text evidence="3">Belongs to the Nth/MutY family.</text>
</comment>
<evidence type="ECO:0000256" key="11">
    <source>
        <dbReference type="ARBA" id="ARBA00023014"/>
    </source>
</evidence>
<dbReference type="InterPro" id="IPR007844">
    <property type="entry name" value="AsmA"/>
</dbReference>
<dbReference type="Gene3D" id="3.90.79.10">
    <property type="entry name" value="Nucleoside Triphosphate Pyrophosphohydrolase"/>
    <property type="match status" value="1"/>
</dbReference>
<evidence type="ECO:0000256" key="13">
    <source>
        <dbReference type="ARBA" id="ARBA00023295"/>
    </source>
</evidence>
<dbReference type="SMART" id="SM00478">
    <property type="entry name" value="ENDO3c"/>
    <property type="match status" value="1"/>
</dbReference>
<evidence type="ECO:0000256" key="3">
    <source>
        <dbReference type="ARBA" id="ARBA00008343"/>
    </source>
</evidence>
<dbReference type="PANTHER" id="PTHR42944:SF1">
    <property type="entry name" value="ADENINE DNA GLYCOSYLASE"/>
    <property type="match status" value="1"/>
</dbReference>
<keyword evidence="8" id="KW-0227">DNA damage</keyword>
<dbReference type="SUPFAM" id="SSF48150">
    <property type="entry name" value="DNA-glycosylase"/>
    <property type="match status" value="1"/>
</dbReference>
<dbReference type="GO" id="GO:0034039">
    <property type="term" value="F:8-oxo-7,8-dihydroguanine DNA N-glycosylase activity"/>
    <property type="evidence" value="ECO:0007669"/>
    <property type="project" value="TreeGrafter"/>
</dbReference>
<evidence type="ECO:0000256" key="12">
    <source>
        <dbReference type="ARBA" id="ARBA00023204"/>
    </source>
</evidence>
<dbReference type="GO" id="GO:0032357">
    <property type="term" value="F:oxidized purine DNA binding"/>
    <property type="evidence" value="ECO:0007669"/>
    <property type="project" value="TreeGrafter"/>
</dbReference>
<evidence type="ECO:0000313" key="17">
    <source>
        <dbReference type="Proteomes" id="UP000649617"/>
    </source>
</evidence>
<keyword evidence="9" id="KW-0378">Hydrolase</keyword>
<dbReference type="Pfam" id="PF05170">
    <property type="entry name" value="AsmA"/>
    <property type="match status" value="1"/>
</dbReference>
<keyword evidence="14" id="KW-0812">Transmembrane</keyword>
<sequence length="800" mass="88239">MGVLGRIFGILLALVVALAIGAYFYLQDANRLKPEIERLISEQSGYTTRINGDVSWSLIPPLSLNVADVNLSRTDEDIAAGMLQLNMDLSAMWNDINQWRVSELTLLDTTYNADGASTLLNKLEVKDFRLGEPAEVFADVVHTSEAGAEPLAARLTGFVTYTPATASQPQRILLKDGRITSEMATGVCQAEATDNPLAPAKLPVEGKDDLLPIATLLSYNFSADCNLSELVVGEETFTNSRVDITNTAGRLNVMLNIADFLGGSLASDVDIDATKPAPIWTILPEVSNVDSQRLIDWADQRMQWIAPLALNSKLTMRGNTEQQLLASVKAATEFNGGQGQLNISKIKAQLMQIAALTRQTDRASTWPDIWNYEQFTGRWNIDGALHSLQFALDHMSVDANGKYDYAADTIDMLANVTVNAAPENNPFTINPLLEGTPIPIRCTGAAADPTCQLDRNAAQNIVAKALQSGDDSGLRKKLEQKIDEEVATVIDYYQRFMQRFPDVDALARAPLDDVLHLWTGLGYYARARNLHKTAQAIVEQHNGHFPETQAELEALPGIGRSTAGAIRAIAMHQQATILDGNVKRVLTRFHAVSGYPGKSDVAKQLWQQADEHTPAERTADFTQAIMDLGATLCTRRHPDCSTCPLETRCLARINNNVADYPASKPKKDKPIRRARFFVLSLTNNATLLERKPLNGLWGGLWTPPERDISTSVDTFLNELEIRSTRVERQHVAPVFRHTFTHFHLDIEPVYITLDDLPESYVGEETRRWVNPEHINGENQAIGLSAPAVKLLASLKEPFTS</sequence>
<dbReference type="CDD" id="cd03431">
    <property type="entry name" value="NUDIX_DNA_Glycosylase_C-MutY"/>
    <property type="match status" value="1"/>
</dbReference>
<keyword evidence="17" id="KW-1185">Reference proteome</keyword>
<evidence type="ECO:0000256" key="6">
    <source>
        <dbReference type="ARBA" id="ARBA00022485"/>
    </source>
</evidence>
<keyword evidence="10" id="KW-0408">Iron</keyword>
<protein>
    <recommendedName>
        <fullName evidence="5">Adenine DNA glycosylase</fullName>
        <ecNumber evidence="4">3.2.2.31</ecNumber>
    </recommendedName>
</protein>
<evidence type="ECO:0000256" key="9">
    <source>
        <dbReference type="ARBA" id="ARBA00022801"/>
    </source>
</evidence>
<keyword evidence="6" id="KW-0004">4Fe-4S</keyword>
<dbReference type="OrthoDB" id="10248838at2759"/>
<dbReference type="PROSITE" id="PS01155">
    <property type="entry name" value="ENDONUCLEASE_III_2"/>
    <property type="match status" value="1"/>
</dbReference>
<keyword evidence="14" id="KW-1133">Transmembrane helix</keyword>
<dbReference type="GO" id="GO:0006298">
    <property type="term" value="P:mismatch repair"/>
    <property type="evidence" value="ECO:0007669"/>
    <property type="project" value="TreeGrafter"/>
</dbReference>
<comment type="catalytic activity">
    <reaction evidence="1">
        <text>Hydrolyzes free adenine bases from 7,8-dihydro-8-oxoguanine:adenine mismatched double-stranded DNA, leaving an apurinic site.</text>
        <dbReference type="EC" id="3.2.2.31"/>
    </reaction>
</comment>
<dbReference type="Pfam" id="PF14815">
    <property type="entry name" value="NUDIX_4"/>
    <property type="match status" value="1"/>
</dbReference>
<comment type="caution">
    <text evidence="16">The sequence shown here is derived from an EMBL/GenBank/DDBJ whole genome shotgun (WGS) entry which is preliminary data.</text>
</comment>
<dbReference type="InterPro" id="IPR011257">
    <property type="entry name" value="DNA_glycosylase"/>
</dbReference>
<comment type="cofactor">
    <cofactor evidence="2">
        <name>[4Fe-4S] cluster</name>
        <dbReference type="ChEBI" id="CHEBI:49883"/>
    </cofactor>
</comment>
<dbReference type="InterPro" id="IPR044298">
    <property type="entry name" value="MIG/MutY"/>
</dbReference>
<dbReference type="InterPro" id="IPR000445">
    <property type="entry name" value="HhH_motif"/>
</dbReference>
<evidence type="ECO:0000256" key="5">
    <source>
        <dbReference type="ARBA" id="ARBA00022023"/>
    </source>
</evidence>
<keyword evidence="11" id="KW-0411">Iron-sulfur</keyword>
<dbReference type="NCBIfam" id="TIGR01084">
    <property type="entry name" value="mutY"/>
    <property type="match status" value="1"/>
</dbReference>
<evidence type="ECO:0000313" key="16">
    <source>
        <dbReference type="EMBL" id="CAE7459363.1"/>
    </source>
</evidence>
<evidence type="ECO:0000256" key="2">
    <source>
        <dbReference type="ARBA" id="ARBA00001966"/>
    </source>
</evidence>
<keyword evidence="7" id="KW-0479">Metal-binding</keyword>
<organism evidence="16 17">
    <name type="scientific">Symbiodinium pilosum</name>
    <name type="common">Dinoflagellate</name>
    <dbReference type="NCBI Taxonomy" id="2952"/>
    <lineage>
        <taxon>Eukaryota</taxon>
        <taxon>Sar</taxon>
        <taxon>Alveolata</taxon>
        <taxon>Dinophyceae</taxon>
        <taxon>Suessiales</taxon>
        <taxon>Symbiodiniaceae</taxon>
        <taxon>Symbiodinium</taxon>
    </lineage>
</organism>
<keyword evidence="14" id="KW-0472">Membrane</keyword>
<dbReference type="InterPro" id="IPR023170">
    <property type="entry name" value="HhH_base_excis_C"/>
</dbReference>
<evidence type="ECO:0000256" key="14">
    <source>
        <dbReference type="SAM" id="Phobius"/>
    </source>
</evidence>
<dbReference type="Gene3D" id="1.10.1670.10">
    <property type="entry name" value="Helix-hairpin-Helix base-excision DNA repair enzymes (C-terminal)"/>
    <property type="match status" value="1"/>
</dbReference>
<gene>
    <name evidence="16" type="primary">mutY</name>
    <name evidence="16" type="ORF">SPIL2461_LOCUS11400</name>
</gene>
<proteinExistence type="inferred from homology"/>
<dbReference type="InterPro" id="IPR005760">
    <property type="entry name" value="A/G_AdeGlyc_MutY"/>
</dbReference>
<dbReference type="InterPro" id="IPR015797">
    <property type="entry name" value="NUDIX_hydrolase-like_dom_sf"/>
</dbReference>
<dbReference type="Pfam" id="PF00730">
    <property type="entry name" value="HhH-GPD"/>
    <property type="match status" value="1"/>
</dbReference>
<dbReference type="GO" id="GO:0035485">
    <property type="term" value="F:adenine/guanine mispair binding"/>
    <property type="evidence" value="ECO:0007669"/>
    <property type="project" value="TreeGrafter"/>
</dbReference>
<keyword evidence="13" id="KW-0326">Glycosidase</keyword>
<feature type="transmembrane region" description="Helical" evidence="14">
    <location>
        <begin position="7"/>
        <end position="26"/>
    </location>
</feature>
<dbReference type="GO" id="GO:0000701">
    <property type="term" value="F:purine-specific mismatch base pair DNA N-glycosylase activity"/>
    <property type="evidence" value="ECO:0007669"/>
    <property type="project" value="UniProtKB-EC"/>
</dbReference>